<proteinExistence type="predicted"/>
<dbReference type="Gene3D" id="3.40.630.30">
    <property type="match status" value="1"/>
</dbReference>
<evidence type="ECO:0000259" key="1">
    <source>
        <dbReference type="PROSITE" id="PS51186"/>
    </source>
</evidence>
<evidence type="ECO:0000313" key="3">
    <source>
        <dbReference type="Proteomes" id="UP001244640"/>
    </source>
</evidence>
<reference evidence="2 3" key="1">
    <citation type="submission" date="2023-07" db="EMBL/GenBank/DDBJ databases">
        <title>Functional and genomic diversity of the sorghum phyllosphere microbiome.</title>
        <authorList>
            <person name="Shade A."/>
        </authorList>
    </citation>
    <scope>NUCLEOTIDE SEQUENCE [LARGE SCALE GENOMIC DNA]</scope>
    <source>
        <strain evidence="2 3">SORGH_AS_0892</strain>
    </source>
</reference>
<dbReference type="SUPFAM" id="SSF55729">
    <property type="entry name" value="Acyl-CoA N-acyltransferases (Nat)"/>
    <property type="match status" value="1"/>
</dbReference>
<comment type="caution">
    <text evidence="2">The sequence shown here is derived from an EMBL/GenBank/DDBJ whole genome shotgun (WGS) entry which is preliminary data.</text>
</comment>
<dbReference type="PANTHER" id="PTHR42791">
    <property type="entry name" value="GNAT FAMILY ACETYLTRANSFERASE"/>
    <property type="match status" value="1"/>
</dbReference>
<dbReference type="RefSeq" id="WP_307185385.1">
    <property type="nucleotide sequence ID" value="NZ_JAUTBA010000001.1"/>
</dbReference>
<gene>
    <name evidence="2" type="ORF">QE382_001568</name>
</gene>
<dbReference type="PROSITE" id="PS51186">
    <property type="entry name" value="GNAT"/>
    <property type="match status" value="1"/>
</dbReference>
<sequence>MDEKKKNFEKKIYFLANYIVEETLINGEIFIDPTRNAVALWQSQNKTRLTAAQLFRNLKFLLYMGPSTVFRSLKLLKLKDAHISDQKPYLYLACIGVMPSRQGKGLAKGLLDPVLTEAENSGKDVYLETANPLNVRIYRKKGFEIIDEVALSDIRMTFMVRRSSTMDKTKSVIKD</sequence>
<accession>A0ABU0U3Q2</accession>
<dbReference type="InterPro" id="IPR016181">
    <property type="entry name" value="Acyl_CoA_acyltransferase"/>
</dbReference>
<feature type="domain" description="N-acetyltransferase" evidence="1">
    <location>
        <begin position="28"/>
        <end position="161"/>
    </location>
</feature>
<keyword evidence="3" id="KW-1185">Reference proteome</keyword>
<evidence type="ECO:0000313" key="2">
    <source>
        <dbReference type="EMBL" id="MDQ1149584.1"/>
    </source>
</evidence>
<dbReference type="InterPro" id="IPR052523">
    <property type="entry name" value="Trichothecene_AcTrans"/>
</dbReference>
<organism evidence="2 3">
    <name type="scientific">Sphingobacterium zeae</name>
    <dbReference type="NCBI Taxonomy" id="1776859"/>
    <lineage>
        <taxon>Bacteria</taxon>
        <taxon>Pseudomonadati</taxon>
        <taxon>Bacteroidota</taxon>
        <taxon>Sphingobacteriia</taxon>
        <taxon>Sphingobacteriales</taxon>
        <taxon>Sphingobacteriaceae</taxon>
        <taxon>Sphingobacterium</taxon>
    </lineage>
</organism>
<dbReference type="Pfam" id="PF00583">
    <property type="entry name" value="Acetyltransf_1"/>
    <property type="match status" value="1"/>
</dbReference>
<protein>
    <submittedName>
        <fullName evidence="2">Ribosomal protein S18 acetylase RimI-like enzyme</fullName>
    </submittedName>
</protein>
<dbReference type="CDD" id="cd04301">
    <property type="entry name" value="NAT_SF"/>
    <property type="match status" value="1"/>
</dbReference>
<dbReference type="InterPro" id="IPR000182">
    <property type="entry name" value="GNAT_dom"/>
</dbReference>
<dbReference type="EMBL" id="JAUTBA010000001">
    <property type="protein sequence ID" value="MDQ1149584.1"/>
    <property type="molecule type" value="Genomic_DNA"/>
</dbReference>
<dbReference type="Proteomes" id="UP001244640">
    <property type="component" value="Unassembled WGS sequence"/>
</dbReference>
<name>A0ABU0U3Q2_9SPHI</name>
<dbReference type="PANTHER" id="PTHR42791:SF1">
    <property type="entry name" value="N-ACETYLTRANSFERASE DOMAIN-CONTAINING PROTEIN"/>
    <property type="match status" value="1"/>
</dbReference>